<accession>A0A8C2RGC6</accession>
<feature type="domain" description="KRAB" evidence="2">
    <location>
        <begin position="68"/>
        <end position="114"/>
    </location>
</feature>
<name>A0A8C2RGC6_CAPHI</name>
<reference evidence="3" key="1">
    <citation type="submission" date="2019-03" db="EMBL/GenBank/DDBJ databases">
        <title>Genome sequencing and reference-guided assembly of Black Bengal Goat (Capra hircus).</title>
        <authorList>
            <person name="Siddiki A.Z."/>
            <person name="Baten A."/>
            <person name="Billah M."/>
            <person name="Alam M.A.U."/>
            <person name="Shawrob K.S.M."/>
            <person name="Saha S."/>
            <person name="Chowdhury M."/>
            <person name="Rahman A.H."/>
            <person name="Stear M."/>
            <person name="Miah G."/>
            <person name="Das G.B."/>
            <person name="Hossain M.M."/>
            <person name="Kumkum M."/>
            <person name="Islam M.S."/>
            <person name="Mollah A.M."/>
            <person name="Ahsan A."/>
            <person name="Tusar F."/>
            <person name="Khan M.K.I."/>
        </authorList>
    </citation>
    <scope>NUCLEOTIDE SEQUENCE [LARGE SCALE GENOMIC DNA]</scope>
</reference>
<dbReference type="PROSITE" id="PS50805">
    <property type="entry name" value="KRAB"/>
    <property type="match status" value="1"/>
</dbReference>
<dbReference type="PANTHER" id="PTHR23232">
    <property type="entry name" value="KRAB DOMAIN C2H2 ZINC FINGER"/>
    <property type="match status" value="1"/>
</dbReference>
<sequence>VGRVGASGQPPGRVGGLCGLLQRPVRNGSEGGRRSSSGFSGLCVSPIEEPYGALISSWDCRTMTDGLVTFGDVAIDFSQEEWEFLNPAQRDLYVDVMLENYSNLVSLGKLICLK</sequence>
<protein>
    <recommendedName>
        <fullName evidence="2">KRAB domain-containing protein</fullName>
    </recommendedName>
</protein>
<proteinExistence type="predicted"/>
<organism evidence="3">
    <name type="scientific">Capra hircus</name>
    <name type="common">Goat</name>
    <dbReference type="NCBI Taxonomy" id="9925"/>
    <lineage>
        <taxon>Eukaryota</taxon>
        <taxon>Metazoa</taxon>
        <taxon>Chordata</taxon>
        <taxon>Craniata</taxon>
        <taxon>Vertebrata</taxon>
        <taxon>Euteleostomi</taxon>
        <taxon>Mammalia</taxon>
        <taxon>Eutheria</taxon>
        <taxon>Laurasiatheria</taxon>
        <taxon>Artiodactyla</taxon>
        <taxon>Ruminantia</taxon>
        <taxon>Pecora</taxon>
        <taxon>Bovidae</taxon>
        <taxon>Caprinae</taxon>
        <taxon>Capra</taxon>
    </lineage>
</organism>
<dbReference type="GO" id="GO:0006355">
    <property type="term" value="P:regulation of DNA-templated transcription"/>
    <property type="evidence" value="ECO:0007669"/>
    <property type="project" value="InterPro"/>
</dbReference>
<reference evidence="3" key="2">
    <citation type="submission" date="2025-08" db="UniProtKB">
        <authorList>
            <consortium name="Ensembl"/>
        </authorList>
    </citation>
    <scope>IDENTIFICATION</scope>
</reference>
<feature type="region of interest" description="Disordered" evidence="1">
    <location>
        <begin position="1"/>
        <end position="20"/>
    </location>
</feature>
<dbReference type="InterPro" id="IPR001909">
    <property type="entry name" value="KRAB"/>
</dbReference>
<dbReference type="CDD" id="cd07765">
    <property type="entry name" value="KRAB_A-box"/>
    <property type="match status" value="1"/>
</dbReference>
<dbReference type="Ensembl" id="ENSCHIT00010040017.1">
    <property type="protein sequence ID" value="ENSCHIP00010028375.1"/>
    <property type="gene ID" value="ENSCHIG00010021122.1"/>
</dbReference>
<dbReference type="SMART" id="SM00349">
    <property type="entry name" value="KRAB"/>
    <property type="match status" value="1"/>
</dbReference>
<dbReference type="InterPro" id="IPR036051">
    <property type="entry name" value="KRAB_dom_sf"/>
</dbReference>
<dbReference type="AlphaFoldDB" id="A0A8C2RGC6"/>
<dbReference type="SUPFAM" id="SSF109640">
    <property type="entry name" value="KRAB domain (Kruppel-associated box)"/>
    <property type="match status" value="1"/>
</dbReference>
<evidence type="ECO:0000256" key="1">
    <source>
        <dbReference type="SAM" id="MobiDB-lite"/>
    </source>
</evidence>
<dbReference type="Gene3D" id="6.10.140.140">
    <property type="match status" value="1"/>
</dbReference>
<evidence type="ECO:0000313" key="3">
    <source>
        <dbReference type="Ensembl" id="ENSCHIP00010028375.1"/>
    </source>
</evidence>
<dbReference type="PANTHER" id="PTHR23232:SF157">
    <property type="entry name" value="ZINC FINGER PROTEIN 525"/>
    <property type="match status" value="1"/>
</dbReference>
<dbReference type="InterPro" id="IPR050169">
    <property type="entry name" value="Krueppel_C2H2_ZnF"/>
</dbReference>
<evidence type="ECO:0000259" key="2">
    <source>
        <dbReference type="PROSITE" id="PS50805"/>
    </source>
</evidence>
<dbReference type="Pfam" id="PF01352">
    <property type="entry name" value="KRAB"/>
    <property type="match status" value="1"/>
</dbReference>